<keyword evidence="1" id="KW-0472">Membrane</keyword>
<dbReference type="RefSeq" id="WP_274189356.1">
    <property type="nucleotide sequence ID" value="NZ_BAABHN010000037.1"/>
</dbReference>
<keyword evidence="1" id="KW-1133">Transmembrane helix</keyword>
<evidence type="ECO:0000313" key="2">
    <source>
        <dbReference type="EMBL" id="MFC4834031.1"/>
    </source>
</evidence>
<sequence length="54" mass="5938">MKARALNSAARVLALAGMAMTTISMSYVLLFLAPPRPPRRRRRARRARTATGSP</sequence>
<protein>
    <submittedName>
        <fullName evidence="2">Uncharacterized protein</fullName>
    </submittedName>
</protein>
<dbReference type="Proteomes" id="UP001595909">
    <property type="component" value="Unassembled WGS sequence"/>
</dbReference>
<keyword evidence="1" id="KW-0812">Transmembrane</keyword>
<organism evidence="2 3">
    <name type="scientific">Actinomycetospora chibensis</name>
    <dbReference type="NCBI Taxonomy" id="663606"/>
    <lineage>
        <taxon>Bacteria</taxon>
        <taxon>Bacillati</taxon>
        <taxon>Actinomycetota</taxon>
        <taxon>Actinomycetes</taxon>
        <taxon>Pseudonocardiales</taxon>
        <taxon>Pseudonocardiaceae</taxon>
        <taxon>Actinomycetospora</taxon>
    </lineage>
</organism>
<accession>A0ABV9RIU4</accession>
<keyword evidence="3" id="KW-1185">Reference proteome</keyword>
<feature type="transmembrane region" description="Helical" evidence="1">
    <location>
        <begin position="12"/>
        <end position="33"/>
    </location>
</feature>
<proteinExistence type="predicted"/>
<dbReference type="EMBL" id="JBHSIM010000037">
    <property type="protein sequence ID" value="MFC4834031.1"/>
    <property type="molecule type" value="Genomic_DNA"/>
</dbReference>
<name>A0ABV9RIU4_9PSEU</name>
<comment type="caution">
    <text evidence="2">The sequence shown here is derived from an EMBL/GenBank/DDBJ whole genome shotgun (WGS) entry which is preliminary data.</text>
</comment>
<evidence type="ECO:0000313" key="3">
    <source>
        <dbReference type="Proteomes" id="UP001595909"/>
    </source>
</evidence>
<reference evidence="3" key="1">
    <citation type="journal article" date="2019" name="Int. J. Syst. Evol. Microbiol.">
        <title>The Global Catalogue of Microorganisms (GCM) 10K type strain sequencing project: providing services to taxonomists for standard genome sequencing and annotation.</title>
        <authorList>
            <consortium name="The Broad Institute Genomics Platform"/>
            <consortium name="The Broad Institute Genome Sequencing Center for Infectious Disease"/>
            <person name="Wu L."/>
            <person name="Ma J."/>
        </authorList>
    </citation>
    <scope>NUCLEOTIDE SEQUENCE [LARGE SCALE GENOMIC DNA]</scope>
    <source>
        <strain evidence="3">CCUG 50347</strain>
    </source>
</reference>
<evidence type="ECO:0000256" key="1">
    <source>
        <dbReference type="SAM" id="Phobius"/>
    </source>
</evidence>
<gene>
    <name evidence="2" type="ORF">ACFPEL_16570</name>
</gene>